<gene>
    <name evidence="3" type="ORF">PACLA_8A075631</name>
</gene>
<dbReference type="PROSITE" id="PS51257">
    <property type="entry name" value="PROKAR_LIPOPROTEIN"/>
    <property type="match status" value="1"/>
</dbReference>
<dbReference type="PANTHER" id="PTHR21724">
    <property type="entry name" value="SHKT DOMAIN-CONTAINING PROTEIN"/>
    <property type="match status" value="1"/>
</dbReference>
<evidence type="ECO:0000313" key="3">
    <source>
        <dbReference type="EMBL" id="CAB3994062.1"/>
    </source>
</evidence>
<protein>
    <submittedName>
        <fullName evidence="3">Uncharacterized protein</fullName>
    </submittedName>
</protein>
<dbReference type="AlphaFoldDB" id="A0A6S7GVC5"/>
<feature type="chain" id="PRO_5043321830" evidence="2">
    <location>
        <begin position="25"/>
        <end position="258"/>
    </location>
</feature>
<evidence type="ECO:0000256" key="2">
    <source>
        <dbReference type="SAM" id="SignalP"/>
    </source>
</evidence>
<sequence>MYFKSNSFGFVVCVLVLMGSGCAARWSNRQGQKQSGQYVTSSEILSSRCRDIVAVAYCKAVKKSNRCNIHAYKKNCKLTCGVCTRQSESLPRIEDSTECRDIGTKEFCMSVKPACERQRYGVHQRSRFAMKYCKKTCGLCTPQPTKKPEITCVDRPICQKLTVFYKIKSCSTLPHQLRKRAMRKCPKLCGLCVVAEENEPEVALAKRPVVDIVETPTSQTITTSNNRNRPPHPPIENRETDNEPRRGVFYIYTKYLSL</sequence>
<feature type="region of interest" description="Disordered" evidence="1">
    <location>
        <begin position="215"/>
        <end position="243"/>
    </location>
</feature>
<dbReference type="OrthoDB" id="10461544at2759"/>
<reference evidence="3" key="1">
    <citation type="submission" date="2020-04" db="EMBL/GenBank/DDBJ databases">
        <authorList>
            <person name="Alioto T."/>
            <person name="Alioto T."/>
            <person name="Gomez Garrido J."/>
        </authorList>
    </citation>
    <scope>NUCLEOTIDE SEQUENCE</scope>
    <source>
        <strain evidence="3">A484AB</strain>
    </source>
</reference>
<dbReference type="SMART" id="SM00254">
    <property type="entry name" value="ShKT"/>
    <property type="match status" value="3"/>
</dbReference>
<dbReference type="Proteomes" id="UP001152795">
    <property type="component" value="Unassembled WGS sequence"/>
</dbReference>
<proteinExistence type="predicted"/>
<name>A0A6S7GVC5_PARCT</name>
<evidence type="ECO:0000256" key="1">
    <source>
        <dbReference type="SAM" id="MobiDB-lite"/>
    </source>
</evidence>
<evidence type="ECO:0000313" key="4">
    <source>
        <dbReference type="Proteomes" id="UP001152795"/>
    </source>
</evidence>
<feature type="signal peptide" evidence="2">
    <location>
        <begin position="1"/>
        <end position="24"/>
    </location>
</feature>
<keyword evidence="2" id="KW-0732">Signal</keyword>
<organism evidence="3 4">
    <name type="scientific">Paramuricea clavata</name>
    <name type="common">Red gorgonian</name>
    <name type="synonym">Violescent sea-whip</name>
    <dbReference type="NCBI Taxonomy" id="317549"/>
    <lineage>
        <taxon>Eukaryota</taxon>
        <taxon>Metazoa</taxon>
        <taxon>Cnidaria</taxon>
        <taxon>Anthozoa</taxon>
        <taxon>Octocorallia</taxon>
        <taxon>Malacalcyonacea</taxon>
        <taxon>Plexauridae</taxon>
        <taxon>Paramuricea</taxon>
    </lineage>
</organism>
<comment type="caution">
    <text evidence="3">The sequence shown here is derived from an EMBL/GenBank/DDBJ whole genome shotgun (WGS) entry which is preliminary data.</text>
</comment>
<dbReference type="InterPro" id="IPR003582">
    <property type="entry name" value="ShKT_dom"/>
</dbReference>
<feature type="compositionally biased region" description="Polar residues" evidence="1">
    <location>
        <begin position="215"/>
        <end position="228"/>
    </location>
</feature>
<dbReference type="PANTHER" id="PTHR21724:SF109">
    <property type="entry name" value="SHKT DOMAIN-CONTAINING PROTEIN"/>
    <property type="match status" value="1"/>
</dbReference>
<accession>A0A6S7GVC5</accession>
<keyword evidence="4" id="KW-1185">Reference proteome</keyword>
<dbReference type="EMBL" id="CACRXK020002385">
    <property type="protein sequence ID" value="CAB3994062.1"/>
    <property type="molecule type" value="Genomic_DNA"/>
</dbReference>